<comment type="caution">
    <text evidence="2">The sequence shown here is derived from an EMBL/GenBank/DDBJ whole genome shotgun (WGS) entry which is preliminary data.</text>
</comment>
<feature type="compositionally biased region" description="Polar residues" evidence="1">
    <location>
        <begin position="53"/>
        <end position="65"/>
    </location>
</feature>
<name>A0A811ZN57_NYCPR</name>
<dbReference type="AlphaFoldDB" id="A0A811ZN57"/>
<protein>
    <submittedName>
        <fullName evidence="2">(raccoon dog) hypothetical protein</fullName>
    </submittedName>
</protein>
<evidence type="ECO:0000256" key="1">
    <source>
        <dbReference type="SAM" id="MobiDB-lite"/>
    </source>
</evidence>
<organism evidence="2 3">
    <name type="scientific">Nyctereutes procyonoides</name>
    <name type="common">Raccoon dog</name>
    <name type="synonym">Canis procyonoides</name>
    <dbReference type="NCBI Taxonomy" id="34880"/>
    <lineage>
        <taxon>Eukaryota</taxon>
        <taxon>Metazoa</taxon>
        <taxon>Chordata</taxon>
        <taxon>Craniata</taxon>
        <taxon>Vertebrata</taxon>
        <taxon>Euteleostomi</taxon>
        <taxon>Mammalia</taxon>
        <taxon>Eutheria</taxon>
        <taxon>Laurasiatheria</taxon>
        <taxon>Carnivora</taxon>
        <taxon>Caniformia</taxon>
        <taxon>Canidae</taxon>
        <taxon>Nyctereutes</taxon>
    </lineage>
</organism>
<evidence type="ECO:0000313" key="3">
    <source>
        <dbReference type="Proteomes" id="UP000645828"/>
    </source>
</evidence>
<proteinExistence type="predicted"/>
<accession>A0A811ZN57</accession>
<dbReference type="Proteomes" id="UP000645828">
    <property type="component" value="Unassembled WGS sequence"/>
</dbReference>
<gene>
    <name evidence="2" type="ORF">NYPRO_LOCUS22784</name>
</gene>
<reference evidence="2" key="1">
    <citation type="submission" date="2020-12" db="EMBL/GenBank/DDBJ databases">
        <authorList>
            <consortium name="Molecular Ecology Group"/>
        </authorList>
    </citation>
    <scope>NUCLEOTIDE SEQUENCE</scope>
    <source>
        <strain evidence="2">TBG_1078</strain>
    </source>
</reference>
<sequence>MLGAASRGRAGAAGLTRDSVSRRGHRPPGPAALLPPRGLGHSGGRRPSGRVQVITQRTPGDSLSSPRAVPAAPSLIRPGLRSPRRATCGGRVIVRRCPGPCKWRKARREGSHVCLYIVQACHHARLSGPADETISLREALVPVCMHFTYPHSWRN</sequence>
<keyword evidence="3" id="KW-1185">Reference proteome</keyword>
<feature type="compositionally biased region" description="Low complexity" evidence="1">
    <location>
        <begin position="1"/>
        <end position="14"/>
    </location>
</feature>
<evidence type="ECO:0000313" key="2">
    <source>
        <dbReference type="EMBL" id="CAD7689990.1"/>
    </source>
</evidence>
<dbReference type="EMBL" id="CAJHUB010000769">
    <property type="protein sequence ID" value="CAD7689990.1"/>
    <property type="molecule type" value="Genomic_DNA"/>
</dbReference>
<feature type="region of interest" description="Disordered" evidence="1">
    <location>
        <begin position="1"/>
        <end position="80"/>
    </location>
</feature>